<accession>X0S462</accession>
<organism evidence="1">
    <name type="scientific">marine sediment metagenome</name>
    <dbReference type="NCBI Taxonomy" id="412755"/>
    <lineage>
        <taxon>unclassified sequences</taxon>
        <taxon>metagenomes</taxon>
        <taxon>ecological metagenomes</taxon>
    </lineage>
</organism>
<evidence type="ECO:0000313" key="1">
    <source>
        <dbReference type="EMBL" id="GAF75863.1"/>
    </source>
</evidence>
<gene>
    <name evidence="1" type="ORF">S01H1_15741</name>
</gene>
<proteinExistence type="predicted"/>
<dbReference type="AlphaFoldDB" id="X0S462"/>
<sequence length="39" mass="4294">KGEVVVWSKDDGDIAVWLSAWEARHREGTTEIVVAVGAR</sequence>
<name>X0S462_9ZZZZ</name>
<protein>
    <submittedName>
        <fullName evidence="1">Uncharacterized protein</fullName>
    </submittedName>
</protein>
<feature type="non-terminal residue" evidence="1">
    <location>
        <position position="1"/>
    </location>
</feature>
<reference evidence="1" key="1">
    <citation type="journal article" date="2014" name="Front. Microbiol.">
        <title>High frequency of phylogenetically diverse reductive dehalogenase-homologous genes in deep subseafloor sedimentary metagenomes.</title>
        <authorList>
            <person name="Kawai M."/>
            <person name="Futagami T."/>
            <person name="Toyoda A."/>
            <person name="Takaki Y."/>
            <person name="Nishi S."/>
            <person name="Hori S."/>
            <person name="Arai W."/>
            <person name="Tsubouchi T."/>
            <person name="Morono Y."/>
            <person name="Uchiyama I."/>
            <person name="Ito T."/>
            <person name="Fujiyama A."/>
            <person name="Inagaki F."/>
            <person name="Takami H."/>
        </authorList>
    </citation>
    <scope>NUCLEOTIDE SEQUENCE</scope>
    <source>
        <strain evidence="1">Expedition CK06-06</strain>
    </source>
</reference>
<dbReference type="EMBL" id="BARS01008236">
    <property type="protein sequence ID" value="GAF75863.1"/>
    <property type="molecule type" value="Genomic_DNA"/>
</dbReference>
<comment type="caution">
    <text evidence="1">The sequence shown here is derived from an EMBL/GenBank/DDBJ whole genome shotgun (WGS) entry which is preliminary data.</text>
</comment>